<reference evidence="1" key="1">
    <citation type="submission" date="2023-03" db="EMBL/GenBank/DDBJ databases">
        <title>Massive genome expansion in bonnet fungi (Mycena s.s.) driven by repeated elements and novel gene families across ecological guilds.</title>
        <authorList>
            <consortium name="Lawrence Berkeley National Laboratory"/>
            <person name="Harder C.B."/>
            <person name="Miyauchi S."/>
            <person name="Viragh M."/>
            <person name="Kuo A."/>
            <person name="Thoen E."/>
            <person name="Andreopoulos B."/>
            <person name="Lu D."/>
            <person name="Skrede I."/>
            <person name="Drula E."/>
            <person name="Henrissat B."/>
            <person name="Morin E."/>
            <person name="Kohler A."/>
            <person name="Barry K."/>
            <person name="LaButti K."/>
            <person name="Morin E."/>
            <person name="Salamov A."/>
            <person name="Lipzen A."/>
            <person name="Mereny Z."/>
            <person name="Hegedus B."/>
            <person name="Baldrian P."/>
            <person name="Stursova M."/>
            <person name="Weitz H."/>
            <person name="Taylor A."/>
            <person name="Grigoriev I.V."/>
            <person name="Nagy L.G."/>
            <person name="Martin F."/>
            <person name="Kauserud H."/>
        </authorList>
    </citation>
    <scope>NUCLEOTIDE SEQUENCE</scope>
    <source>
        <strain evidence="1">CBHHK182m</strain>
    </source>
</reference>
<evidence type="ECO:0008006" key="3">
    <source>
        <dbReference type="Google" id="ProtNLM"/>
    </source>
</evidence>
<dbReference type="Proteomes" id="UP001215598">
    <property type="component" value="Unassembled WGS sequence"/>
</dbReference>
<sequence>MGSSAADRARLEEIEVEVLNLRRSIDILHAEEEQVKKRLNSCHYPVLTLPNELVSEIFLHFIPAYPRCFPLYGCFSPLLLTHICRQWRDIALSMPPLWRAISFNHSDDDPDFHLEVVKNWLGRSGQYPLSIETEELGDGDDEFFQAILPYRTRWEYIAVHFGEGRAPPPRIDGPMPLLRQLEIRISSYDTAYASFLSFRDAPMLTTATLWDFIYPPDLLPWARLTSLTLIATIPSRCTTVLERTVNLVHCELSISDDNVQHFDTTLLCLESLVLIPFAVENSDAAGDYLLSFIVPALRRLQIPEQHDPLETLASFIIKSGCKLQELCITGERLITTSGYRNMFPSIPRIAFCPRLTHWCCWEAYGIRQNNVRGLSGFLACFEFE</sequence>
<protein>
    <recommendedName>
        <fullName evidence="3">F-box domain-containing protein</fullName>
    </recommendedName>
</protein>
<comment type="caution">
    <text evidence="1">The sequence shown here is derived from an EMBL/GenBank/DDBJ whole genome shotgun (WGS) entry which is preliminary data.</text>
</comment>
<keyword evidence="2" id="KW-1185">Reference proteome</keyword>
<dbReference type="AlphaFoldDB" id="A0AAD7JSL8"/>
<evidence type="ECO:0000313" key="2">
    <source>
        <dbReference type="Proteomes" id="UP001215598"/>
    </source>
</evidence>
<organism evidence="1 2">
    <name type="scientific">Mycena metata</name>
    <dbReference type="NCBI Taxonomy" id="1033252"/>
    <lineage>
        <taxon>Eukaryota</taxon>
        <taxon>Fungi</taxon>
        <taxon>Dikarya</taxon>
        <taxon>Basidiomycota</taxon>
        <taxon>Agaricomycotina</taxon>
        <taxon>Agaricomycetes</taxon>
        <taxon>Agaricomycetidae</taxon>
        <taxon>Agaricales</taxon>
        <taxon>Marasmiineae</taxon>
        <taxon>Mycenaceae</taxon>
        <taxon>Mycena</taxon>
    </lineage>
</organism>
<evidence type="ECO:0000313" key="1">
    <source>
        <dbReference type="EMBL" id="KAJ7769406.1"/>
    </source>
</evidence>
<accession>A0AAD7JSL8</accession>
<name>A0AAD7JSL8_9AGAR</name>
<proteinExistence type="predicted"/>
<gene>
    <name evidence="1" type="ORF">B0H16DRAFT_1881941</name>
</gene>
<dbReference type="EMBL" id="JARKIB010000018">
    <property type="protein sequence ID" value="KAJ7769406.1"/>
    <property type="molecule type" value="Genomic_DNA"/>
</dbReference>